<dbReference type="GO" id="GO:0043065">
    <property type="term" value="P:positive regulation of apoptotic process"/>
    <property type="evidence" value="ECO:0007669"/>
    <property type="project" value="TreeGrafter"/>
</dbReference>
<evidence type="ECO:0000259" key="6">
    <source>
        <dbReference type="PROSITE" id="PS50011"/>
    </source>
</evidence>
<dbReference type="EMBL" id="UYRU01041933">
    <property type="protein sequence ID" value="VDK71336.1"/>
    <property type="molecule type" value="Genomic_DNA"/>
</dbReference>
<dbReference type="PANTHER" id="PTHR24342">
    <property type="entry name" value="SERINE/THREONINE-PROTEIN KINASE 17"/>
    <property type="match status" value="1"/>
</dbReference>
<dbReference type="SMART" id="SM00220">
    <property type="entry name" value="S_TKc"/>
    <property type="match status" value="1"/>
</dbReference>
<evidence type="ECO:0000256" key="3">
    <source>
        <dbReference type="ARBA" id="ARBA00022741"/>
    </source>
</evidence>
<dbReference type="InterPro" id="IPR008271">
    <property type="entry name" value="Ser/Thr_kinase_AS"/>
</dbReference>
<dbReference type="PANTHER" id="PTHR24342:SF14">
    <property type="entry name" value="DEATH-ASSOCIATED PROTEIN KINASE DAPK-1"/>
    <property type="match status" value="1"/>
</dbReference>
<proteinExistence type="predicted"/>
<dbReference type="PROSITE" id="PS50011">
    <property type="entry name" value="PROTEIN_KINASE_DOM"/>
    <property type="match status" value="1"/>
</dbReference>
<keyword evidence="4" id="KW-0418">Kinase</keyword>
<gene>
    <name evidence="7" type="ORF">DILT_LOCUS2320</name>
</gene>
<evidence type="ECO:0000313" key="8">
    <source>
        <dbReference type="Proteomes" id="UP000281553"/>
    </source>
</evidence>
<reference evidence="7 8" key="1">
    <citation type="submission" date="2018-11" db="EMBL/GenBank/DDBJ databases">
        <authorList>
            <consortium name="Pathogen Informatics"/>
        </authorList>
    </citation>
    <scope>NUCLEOTIDE SEQUENCE [LARGE SCALE GENOMIC DNA]</scope>
</reference>
<organism evidence="7 8">
    <name type="scientific">Dibothriocephalus latus</name>
    <name type="common">Fish tapeworm</name>
    <name type="synonym">Diphyllobothrium latum</name>
    <dbReference type="NCBI Taxonomy" id="60516"/>
    <lineage>
        <taxon>Eukaryota</taxon>
        <taxon>Metazoa</taxon>
        <taxon>Spiralia</taxon>
        <taxon>Lophotrochozoa</taxon>
        <taxon>Platyhelminthes</taxon>
        <taxon>Cestoda</taxon>
        <taxon>Eucestoda</taxon>
        <taxon>Diphyllobothriidea</taxon>
        <taxon>Diphyllobothriidae</taxon>
        <taxon>Dibothriocephalus</taxon>
    </lineage>
</organism>
<dbReference type="SUPFAM" id="SSF56112">
    <property type="entry name" value="Protein kinase-like (PK-like)"/>
    <property type="match status" value="1"/>
</dbReference>
<dbReference type="AlphaFoldDB" id="A0A3P6SA01"/>
<keyword evidence="1" id="KW-0723">Serine/threonine-protein kinase</keyword>
<dbReference type="InterPro" id="IPR000719">
    <property type="entry name" value="Prot_kinase_dom"/>
</dbReference>
<dbReference type="OrthoDB" id="504170at2759"/>
<protein>
    <recommendedName>
        <fullName evidence="6">Protein kinase domain-containing protein</fullName>
    </recommendedName>
</protein>
<evidence type="ECO:0000256" key="5">
    <source>
        <dbReference type="ARBA" id="ARBA00022840"/>
    </source>
</evidence>
<evidence type="ECO:0000256" key="4">
    <source>
        <dbReference type="ARBA" id="ARBA00022777"/>
    </source>
</evidence>
<dbReference type="GO" id="GO:0004674">
    <property type="term" value="F:protein serine/threonine kinase activity"/>
    <property type="evidence" value="ECO:0007669"/>
    <property type="project" value="UniProtKB-KW"/>
</dbReference>
<keyword evidence="5" id="KW-0067">ATP-binding</keyword>
<dbReference type="Gene3D" id="3.30.200.20">
    <property type="entry name" value="Phosphorylase Kinase, domain 1"/>
    <property type="match status" value="1"/>
</dbReference>
<dbReference type="Gene3D" id="1.10.510.10">
    <property type="entry name" value="Transferase(Phosphotransferase) domain 1"/>
    <property type="match status" value="1"/>
</dbReference>
<dbReference type="GO" id="GO:0035556">
    <property type="term" value="P:intracellular signal transduction"/>
    <property type="evidence" value="ECO:0007669"/>
    <property type="project" value="TreeGrafter"/>
</dbReference>
<accession>A0A3P6SA01</accession>
<dbReference type="PROSITE" id="PS00108">
    <property type="entry name" value="PROTEIN_KINASE_ST"/>
    <property type="match status" value="1"/>
</dbReference>
<dbReference type="GO" id="GO:0005634">
    <property type="term" value="C:nucleus"/>
    <property type="evidence" value="ECO:0007669"/>
    <property type="project" value="TreeGrafter"/>
</dbReference>
<keyword evidence="3" id="KW-0547">Nucleotide-binding</keyword>
<keyword evidence="8" id="KW-1185">Reference proteome</keyword>
<dbReference type="Pfam" id="PF00069">
    <property type="entry name" value="Pkinase"/>
    <property type="match status" value="1"/>
</dbReference>
<dbReference type="GO" id="GO:0005524">
    <property type="term" value="F:ATP binding"/>
    <property type="evidence" value="ECO:0007669"/>
    <property type="project" value="UniProtKB-KW"/>
</dbReference>
<feature type="domain" description="Protein kinase" evidence="6">
    <location>
        <begin position="1"/>
        <end position="157"/>
    </location>
</feature>
<keyword evidence="2" id="KW-0808">Transferase</keyword>
<evidence type="ECO:0000256" key="1">
    <source>
        <dbReference type="ARBA" id="ARBA00022527"/>
    </source>
</evidence>
<evidence type="ECO:0000256" key="2">
    <source>
        <dbReference type="ARBA" id="ARBA00022679"/>
    </source>
</evidence>
<name>A0A3P6SA01_DIBLA</name>
<dbReference type="Proteomes" id="UP000281553">
    <property type="component" value="Unassembled WGS sequence"/>
</dbReference>
<sequence length="157" mass="18041">MTKQEVEREVNILRSINHQNIVQLHGFYEKDENFVLLLELVAGGELFARVAELEKLPEEECIFFVSQILRGVEHLHNLGIVHLDLKPENIMIEDMETKRIKIIDFGLARQLTTNETLQDMAGTPEFCGQLKNMLKILHESAMHGLLVRSLRTSCFEG</sequence>
<evidence type="ECO:0000313" key="7">
    <source>
        <dbReference type="EMBL" id="VDK71336.1"/>
    </source>
</evidence>
<dbReference type="InterPro" id="IPR011009">
    <property type="entry name" value="Kinase-like_dom_sf"/>
</dbReference>